<dbReference type="InterPro" id="IPR011577">
    <property type="entry name" value="Cyt_b561_bac/Ni-Hgenase"/>
</dbReference>
<accession>A0A095T710</accession>
<name>A0A095T710_9GAMM</name>
<evidence type="ECO:0000313" key="14">
    <source>
        <dbReference type="EMBL" id="KGD72472.1"/>
    </source>
</evidence>
<dbReference type="AlphaFoldDB" id="A0A095T710"/>
<evidence type="ECO:0000256" key="5">
    <source>
        <dbReference type="ARBA" id="ARBA00022617"/>
    </source>
</evidence>
<feature type="domain" description="Cytochrome b561 bacterial/Ni-hydrogenase" evidence="13">
    <location>
        <begin position="6"/>
        <end position="194"/>
    </location>
</feature>
<keyword evidence="7" id="KW-0479">Metal-binding</keyword>
<evidence type="ECO:0000256" key="7">
    <source>
        <dbReference type="ARBA" id="ARBA00022723"/>
    </source>
</evidence>
<feature type="transmembrane region" description="Helical" evidence="12">
    <location>
        <begin position="161"/>
        <end position="184"/>
    </location>
</feature>
<keyword evidence="15" id="KW-1185">Reference proteome</keyword>
<keyword evidence="11 12" id="KW-0472">Membrane</keyword>
<keyword evidence="5" id="KW-0349">Heme</keyword>
<evidence type="ECO:0000259" key="13">
    <source>
        <dbReference type="Pfam" id="PF01292"/>
    </source>
</evidence>
<dbReference type="InterPro" id="IPR016174">
    <property type="entry name" value="Di-haem_cyt_TM"/>
</dbReference>
<evidence type="ECO:0000256" key="1">
    <source>
        <dbReference type="ARBA" id="ARBA00004651"/>
    </source>
</evidence>
<evidence type="ECO:0000256" key="4">
    <source>
        <dbReference type="ARBA" id="ARBA00022475"/>
    </source>
</evidence>
<feature type="transmembrane region" description="Helical" evidence="12">
    <location>
        <begin position="12"/>
        <end position="33"/>
    </location>
</feature>
<keyword evidence="10" id="KW-0408">Iron</keyword>
<dbReference type="PANTHER" id="PTHR30485">
    <property type="entry name" value="NI/FE-HYDROGENASE 1 B-TYPE CYTOCHROME SUBUNIT"/>
    <property type="match status" value="1"/>
</dbReference>
<dbReference type="RefSeq" id="WP_038022115.1">
    <property type="nucleotide sequence ID" value="NZ_JPKR02000003.1"/>
</dbReference>
<feature type="transmembrane region" description="Helical" evidence="12">
    <location>
        <begin position="57"/>
        <end position="80"/>
    </location>
</feature>
<comment type="caution">
    <text evidence="14">The sequence shown here is derived from an EMBL/GenBank/DDBJ whole genome shotgun (WGS) entry which is preliminary data.</text>
</comment>
<evidence type="ECO:0000256" key="3">
    <source>
        <dbReference type="ARBA" id="ARBA00022448"/>
    </source>
</evidence>
<dbReference type="STRING" id="642227.HA49_17325"/>
<dbReference type="InterPro" id="IPR000516">
    <property type="entry name" value="Ni-dep_Hydgase_cyt-B"/>
</dbReference>
<dbReference type="GO" id="GO:0009055">
    <property type="term" value="F:electron transfer activity"/>
    <property type="evidence" value="ECO:0007669"/>
    <property type="project" value="InterPro"/>
</dbReference>
<sequence>MRKSTVHPWPVRLCHWLNVPVMIGMVMSGWGIYNADPLFGFSFPQQATLGGWLGGNIAWHLAVMWLLAANGLIYLSWGLLSGHFRQRFFPLTAVAVGRDISLALRFRLPHHSRGYNSVQKLLYLLVLLAGILLVLSGLSIWKPVQFSSLVALMGGFAAARYVHFFAMSMIVVFVCIHVLMVILVPKTLPAMITGGQESPENAPGQPHD</sequence>
<dbReference type="Gene3D" id="1.20.950.20">
    <property type="entry name" value="Transmembrane di-heme cytochromes, Chain C"/>
    <property type="match status" value="1"/>
</dbReference>
<dbReference type="InterPro" id="IPR051542">
    <property type="entry name" value="Hydrogenase_cytochrome"/>
</dbReference>
<evidence type="ECO:0000256" key="2">
    <source>
        <dbReference type="ARBA" id="ARBA00008622"/>
    </source>
</evidence>
<feature type="transmembrane region" description="Helical" evidence="12">
    <location>
        <begin position="121"/>
        <end position="141"/>
    </location>
</feature>
<dbReference type="eggNOG" id="COG4117">
    <property type="taxonomic scope" value="Bacteria"/>
</dbReference>
<keyword evidence="9 12" id="KW-1133">Transmembrane helix</keyword>
<protein>
    <submittedName>
        <fullName evidence="14">Thioredoxin reductase</fullName>
    </submittedName>
</protein>
<keyword evidence="3" id="KW-0813">Transport</keyword>
<dbReference type="GO" id="GO:0005506">
    <property type="term" value="F:iron ion binding"/>
    <property type="evidence" value="ECO:0007669"/>
    <property type="project" value="InterPro"/>
</dbReference>
<dbReference type="GO" id="GO:0022904">
    <property type="term" value="P:respiratory electron transport chain"/>
    <property type="evidence" value="ECO:0007669"/>
    <property type="project" value="InterPro"/>
</dbReference>
<dbReference type="Pfam" id="PF01292">
    <property type="entry name" value="Ni_hydr_CYTB"/>
    <property type="match status" value="1"/>
</dbReference>
<evidence type="ECO:0000256" key="8">
    <source>
        <dbReference type="ARBA" id="ARBA00022982"/>
    </source>
</evidence>
<dbReference type="Proteomes" id="UP000029577">
    <property type="component" value="Unassembled WGS sequence"/>
</dbReference>
<evidence type="ECO:0000256" key="11">
    <source>
        <dbReference type="ARBA" id="ARBA00023136"/>
    </source>
</evidence>
<evidence type="ECO:0000256" key="10">
    <source>
        <dbReference type="ARBA" id="ARBA00023004"/>
    </source>
</evidence>
<evidence type="ECO:0000256" key="6">
    <source>
        <dbReference type="ARBA" id="ARBA00022692"/>
    </source>
</evidence>
<keyword evidence="6 12" id="KW-0812">Transmembrane</keyword>
<evidence type="ECO:0000256" key="9">
    <source>
        <dbReference type="ARBA" id="ARBA00022989"/>
    </source>
</evidence>
<proteinExistence type="inferred from homology"/>
<comment type="similarity">
    <text evidence="2">Belongs to the HupC/HyaC/HydC family.</text>
</comment>
<dbReference type="PRINTS" id="PR00161">
    <property type="entry name" value="NIHGNASECYTB"/>
</dbReference>
<gene>
    <name evidence="14" type="ORF">HA49_17325</name>
</gene>
<dbReference type="SUPFAM" id="SSF81342">
    <property type="entry name" value="Transmembrane di-heme cytochromes"/>
    <property type="match status" value="1"/>
</dbReference>
<keyword evidence="4" id="KW-1003">Cell membrane</keyword>
<dbReference type="GO" id="GO:0005886">
    <property type="term" value="C:plasma membrane"/>
    <property type="evidence" value="ECO:0007669"/>
    <property type="project" value="UniProtKB-SubCell"/>
</dbReference>
<evidence type="ECO:0000313" key="15">
    <source>
        <dbReference type="Proteomes" id="UP000029577"/>
    </source>
</evidence>
<keyword evidence="8" id="KW-0249">Electron transport</keyword>
<dbReference type="OrthoDB" id="197262at2"/>
<comment type="subcellular location">
    <subcellularLocation>
        <location evidence="1">Cell membrane</location>
        <topology evidence="1">Multi-pass membrane protein</topology>
    </subcellularLocation>
</comment>
<organism evidence="14 15">
    <name type="scientific">Tatumella morbirosei</name>
    <dbReference type="NCBI Taxonomy" id="642227"/>
    <lineage>
        <taxon>Bacteria</taxon>
        <taxon>Pseudomonadati</taxon>
        <taxon>Pseudomonadota</taxon>
        <taxon>Gammaproteobacteria</taxon>
        <taxon>Enterobacterales</taxon>
        <taxon>Erwiniaceae</taxon>
        <taxon>Tatumella</taxon>
    </lineage>
</organism>
<dbReference type="EMBL" id="JPKR02000003">
    <property type="protein sequence ID" value="KGD72472.1"/>
    <property type="molecule type" value="Genomic_DNA"/>
</dbReference>
<dbReference type="PANTHER" id="PTHR30485:SF1">
    <property type="entry name" value="CYTOCHROME YDHU-RELATED"/>
    <property type="match status" value="1"/>
</dbReference>
<reference evidence="14" key="1">
    <citation type="submission" date="2014-12" db="EMBL/GenBank/DDBJ databases">
        <title>The draft genome of the Tatumella morbirosei type strain, LMG23360T isolated from pineapple rot.</title>
        <authorList>
            <person name="Smits T.H."/>
            <person name="Palmer M."/>
            <person name="Venter S.N."/>
            <person name="Duffy B."/>
            <person name="Steenkamp E.T."/>
            <person name="Chan W.Y."/>
            <person name="Coutinho T.A."/>
            <person name="Coetzee M.P."/>
            <person name="De Maayer P."/>
        </authorList>
    </citation>
    <scope>NUCLEOTIDE SEQUENCE [LARGE SCALE GENOMIC DNA]</scope>
    <source>
        <strain evidence="14">LMG 23360</strain>
    </source>
</reference>
<dbReference type="GO" id="GO:0020037">
    <property type="term" value="F:heme binding"/>
    <property type="evidence" value="ECO:0007669"/>
    <property type="project" value="TreeGrafter"/>
</dbReference>
<evidence type="ECO:0000256" key="12">
    <source>
        <dbReference type="SAM" id="Phobius"/>
    </source>
</evidence>